<dbReference type="InterPro" id="IPR011990">
    <property type="entry name" value="TPR-like_helical_dom_sf"/>
</dbReference>
<dbReference type="PANTHER" id="PTHR45586:SF1">
    <property type="entry name" value="LIPOPOLYSACCHARIDE ASSEMBLY PROTEIN B"/>
    <property type="match status" value="1"/>
</dbReference>
<dbReference type="InterPro" id="IPR001789">
    <property type="entry name" value="Sig_transdc_resp-reg_receiver"/>
</dbReference>
<keyword evidence="1" id="KW-0677">Repeat</keyword>
<comment type="caution">
    <text evidence="3">Lacks conserved residue(s) required for the propagation of feature annotation.</text>
</comment>
<evidence type="ECO:0000259" key="5">
    <source>
        <dbReference type="PROSITE" id="PS50110"/>
    </source>
</evidence>
<accession>A0ABM7P8K3</accession>
<dbReference type="PANTHER" id="PTHR45586">
    <property type="entry name" value="TPR REPEAT-CONTAINING PROTEIN PA4667"/>
    <property type="match status" value="1"/>
</dbReference>
<dbReference type="InterPro" id="IPR051012">
    <property type="entry name" value="CellSynth/LPSAsmb/PSIAsmb"/>
</dbReference>
<dbReference type="Pfam" id="PF13181">
    <property type="entry name" value="TPR_8"/>
    <property type="match status" value="1"/>
</dbReference>
<evidence type="ECO:0000313" key="7">
    <source>
        <dbReference type="Proteomes" id="UP001053296"/>
    </source>
</evidence>
<keyword evidence="7" id="KW-1185">Reference proteome</keyword>
<feature type="repeat" description="TPR" evidence="4">
    <location>
        <begin position="359"/>
        <end position="392"/>
    </location>
</feature>
<protein>
    <recommendedName>
        <fullName evidence="5">Response regulatory domain-containing protein</fullName>
    </recommendedName>
</protein>
<sequence length="493" mass="55439">MNIARYDTIVRDFIERDGGVIVYVSDDLVFTRALRNIVSRIIGLRGETLLPFSSVDMAMTRCLELKEQEIPCVVFIERMINNRPSTDFIIHLKREYPTVTMVVLTWEVTQETVAYFFELGVSRVLIKPASANKVIQELAGALSPPLELGEHLEKCQELLDEEQYDEALGASDHILLMQPDSARGLAMRGDALMGIGKTDSAMQAYIAAHEAKPIFMAPLIKLAEAFREMEDERALEYLKELDEISPLNPERKIDIAQEHLRMGDPEMAEAYLDKGMAVAERETGSMVGDLTQRIVDAVSGIAPELAVKYLSRVIDSKRVLGRDDLVHFNRLGILLRGGGRWKDAVEVYEKALSIAPKDPVIHYNMGLAHWEGEQRLSGLDCFERALDIDPHFYAGSVGAALNIGSLYFDLREYNNAMPYFVHVLEIDPENSMAMAKLQEARIKAKTASVSVRSESMKIVDSDDDATLFDLSELSPSKKKKKKKKRKPFINLEL</sequence>
<keyword evidence="2 4" id="KW-0802">TPR repeat</keyword>
<dbReference type="InterPro" id="IPR019734">
    <property type="entry name" value="TPR_rpt"/>
</dbReference>
<feature type="repeat" description="TPR" evidence="4">
    <location>
        <begin position="325"/>
        <end position="358"/>
    </location>
</feature>
<name>A0ABM7P8K3_9BACT</name>
<dbReference type="Pfam" id="PF13414">
    <property type="entry name" value="TPR_11"/>
    <property type="match status" value="1"/>
</dbReference>
<dbReference type="SMART" id="SM00028">
    <property type="entry name" value="TPR"/>
    <property type="match status" value="5"/>
</dbReference>
<evidence type="ECO:0000313" key="6">
    <source>
        <dbReference type="EMBL" id="BCS89329.1"/>
    </source>
</evidence>
<dbReference type="Gene3D" id="3.40.50.2300">
    <property type="match status" value="1"/>
</dbReference>
<gene>
    <name evidence="6" type="ORF">PSDVSF_25710</name>
</gene>
<evidence type="ECO:0000256" key="4">
    <source>
        <dbReference type="PROSITE-ProRule" id="PRU00339"/>
    </source>
</evidence>
<dbReference type="SUPFAM" id="SSF48452">
    <property type="entry name" value="TPR-like"/>
    <property type="match status" value="1"/>
</dbReference>
<dbReference type="EMBL" id="AP024485">
    <property type="protein sequence ID" value="BCS89329.1"/>
    <property type="molecule type" value="Genomic_DNA"/>
</dbReference>
<dbReference type="Gene3D" id="1.25.40.10">
    <property type="entry name" value="Tetratricopeptide repeat domain"/>
    <property type="match status" value="2"/>
</dbReference>
<dbReference type="RefSeq" id="WP_229591306.1">
    <property type="nucleotide sequence ID" value="NZ_AP024485.1"/>
</dbReference>
<feature type="domain" description="Response regulatory" evidence="5">
    <location>
        <begin position="20"/>
        <end position="142"/>
    </location>
</feature>
<feature type="repeat" description="TPR" evidence="4">
    <location>
        <begin position="397"/>
        <end position="430"/>
    </location>
</feature>
<evidence type="ECO:0000256" key="3">
    <source>
        <dbReference type="PROSITE-ProRule" id="PRU00169"/>
    </source>
</evidence>
<organism evidence="6 7">
    <name type="scientific">Pseudodesulfovibrio sediminis</name>
    <dbReference type="NCBI Taxonomy" id="2810563"/>
    <lineage>
        <taxon>Bacteria</taxon>
        <taxon>Pseudomonadati</taxon>
        <taxon>Thermodesulfobacteriota</taxon>
        <taxon>Desulfovibrionia</taxon>
        <taxon>Desulfovibrionales</taxon>
        <taxon>Desulfovibrionaceae</taxon>
    </lineage>
</organism>
<proteinExistence type="predicted"/>
<dbReference type="InterPro" id="IPR011006">
    <property type="entry name" value="CheY-like_superfamily"/>
</dbReference>
<dbReference type="PROSITE" id="PS50293">
    <property type="entry name" value="TPR_REGION"/>
    <property type="match status" value="1"/>
</dbReference>
<dbReference type="PROSITE" id="PS50005">
    <property type="entry name" value="TPR"/>
    <property type="match status" value="3"/>
</dbReference>
<dbReference type="Proteomes" id="UP001053296">
    <property type="component" value="Chromosome"/>
</dbReference>
<evidence type="ECO:0000256" key="1">
    <source>
        <dbReference type="ARBA" id="ARBA00022737"/>
    </source>
</evidence>
<evidence type="ECO:0000256" key="2">
    <source>
        <dbReference type="ARBA" id="ARBA00022803"/>
    </source>
</evidence>
<dbReference type="SUPFAM" id="SSF52172">
    <property type="entry name" value="CheY-like"/>
    <property type="match status" value="1"/>
</dbReference>
<dbReference type="PROSITE" id="PS50110">
    <property type="entry name" value="RESPONSE_REGULATORY"/>
    <property type="match status" value="1"/>
</dbReference>
<reference evidence="6" key="1">
    <citation type="journal article" date="2022" name="Arch. Microbiol.">
        <title>Pseudodesulfovibrio sediminis sp. nov., a mesophilic and neutrophilic sulfate-reducing bacterium isolated from sediment of a brackish lake.</title>
        <authorList>
            <person name="Takahashi A."/>
            <person name="Kojima H."/>
            <person name="Watanabe M."/>
            <person name="Fukui M."/>
        </authorList>
    </citation>
    <scope>NUCLEOTIDE SEQUENCE</scope>
    <source>
        <strain evidence="6">SF6</strain>
    </source>
</reference>